<gene>
    <name evidence="1" type="ORF">KUCAC02_023819</name>
</gene>
<dbReference type="EMBL" id="CM043806">
    <property type="protein sequence ID" value="KAI4812431.1"/>
    <property type="molecule type" value="Genomic_DNA"/>
</dbReference>
<sequence length="72" mass="7935">MLLYPILSLVTVNVITLFIRGGNMILYRDARVSGILMAAEKLSGPRSPCPPPPQVIMQDQMPLPEVTTCEHT</sequence>
<dbReference type="Proteomes" id="UP001057452">
    <property type="component" value="Chromosome 22"/>
</dbReference>
<evidence type="ECO:0000313" key="1">
    <source>
        <dbReference type="EMBL" id="KAI4812431.1"/>
    </source>
</evidence>
<protein>
    <submittedName>
        <fullName evidence="1">Uncharacterized protein</fullName>
    </submittedName>
</protein>
<keyword evidence="2" id="KW-1185">Reference proteome</keyword>
<accession>A0ACB9WGW2</accession>
<reference evidence="1" key="1">
    <citation type="submission" date="2022-05" db="EMBL/GenBank/DDBJ databases">
        <title>Chromosome-level genome of Chaenocephalus aceratus.</title>
        <authorList>
            <person name="Park H."/>
        </authorList>
    </citation>
    <scope>NUCLEOTIDE SEQUENCE</scope>
    <source>
        <strain evidence="1">KU_202001</strain>
    </source>
</reference>
<name>A0ACB9WGW2_CHAAC</name>
<proteinExistence type="predicted"/>
<evidence type="ECO:0000313" key="2">
    <source>
        <dbReference type="Proteomes" id="UP001057452"/>
    </source>
</evidence>
<comment type="caution">
    <text evidence="1">The sequence shown here is derived from an EMBL/GenBank/DDBJ whole genome shotgun (WGS) entry which is preliminary data.</text>
</comment>
<organism evidence="1 2">
    <name type="scientific">Chaenocephalus aceratus</name>
    <name type="common">Blackfin icefish</name>
    <name type="synonym">Chaenichthys aceratus</name>
    <dbReference type="NCBI Taxonomy" id="36190"/>
    <lineage>
        <taxon>Eukaryota</taxon>
        <taxon>Metazoa</taxon>
        <taxon>Chordata</taxon>
        <taxon>Craniata</taxon>
        <taxon>Vertebrata</taxon>
        <taxon>Euteleostomi</taxon>
        <taxon>Actinopterygii</taxon>
        <taxon>Neopterygii</taxon>
        <taxon>Teleostei</taxon>
        <taxon>Neoteleostei</taxon>
        <taxon>Acanthomorphata</taxon>
        <taxon>Eupercaria</taxon>
        <taxon>Perciformes</taxon>
        <taxon>Notothenioidei</taxon>
        <taxon>Channichthyidae</taxon>
        <taxon>Chaenocephalus</taxon>
    </lineage>
</organism>